<dbReference type="EMBL" id="JBHSUS010000001">
    <property type="protein sequence ID" value="MFC6441551.1"/>
    <property type="molecule type" value="Genomic_DNA"/>
</dbReference>
<evidence type="ECO:0000313" key="4">
    <source>
        <dbReference type="Proteomes" id="UP001596364"/>
    </source>
</evidence>
<evidence type="ECO:0000313" key="3">
    <source>
        <dbReference type="EMBL" id="MFC6441551.1"/>
    </source>
</evidence>
<dbReference type="InterPro" id="IPR032750">
    <property type="entry name" value="TnsD_C"/>
</dbReference>
<feature type="domain" description="Transposon Tn7 transposition protein TnsD C-terminal" evidence="2">
    <location>
        <begin position="363"/>
        <end position="515"/>
    </location>
</feature>
<proteinExistence type="predicted"/>
<evidence type="ECO:0000259" key="1">
    <source>
        <dbReference type="Pfam" id="PF06527"/>
    </source>
</evidence>
<sequence length="528" mass="59421">MNIVQITAHETVFSWVSRCHLRCGVGHVRNTYQALLNVFDIRLHPYLPNHLHGITQSSGIDEETLLVQHTLYALFRFFEHDTKGQLRRVMCRSGSPVLAAHIPQAAIGIALEHRYCPLCAKAQRQTLGFSYFDIRYQIPGVVACPLHQCLLASIASGDGALDKQICLPRVVAVLQECLTKEAHFSAFCFEVLDGALDHSDAVCSQHSYLNVLDRKGFITKRGHLRLRQLIDALRDFYADIRLPRGAEALLTFDFVGPLLRKKTHSPRHPLQHLLVGYWLFSGDAACYFNVPTAIEQLSLPIEETSSADELIKQGVVNGLSLNAIAKQTGKSRCYVRRIAELNKLQHRTNSLANSHKTRDLVVFQAQLGLHRKVIANNLGVGVGYVEQVISNTPELVSWRKTLAKFQKVAAAKETITAARLAHPDWVRKDIKAYCTNAFFCLYRNDKAALELVLPEKLPPQTPKLDWIKEDSRLFEAISALKPPYPKSLSALGRVVKDRAHLRERLHLLPKTKALLVELKLLCITNRRA</sequence>
<name>A0ABW1XP80_9ALTE</name>
<organism evidence="3 4">
    <name type="scientific">Pseudobowmanella zhangzhouensis</name>
    <dbReference type="NCBI Taxonomy" id="1537679"/>
    <lineage>
        <taxon>Bacteria</taxon>
        <taxon>Pseudomonadati</taxon>
        <taxon>Pseudomonadota</taxon>
        <taxon>Gammaproteobacteria</taxon>
        <taxon>Alteromonadales</taxon>
        <taxon>Alteromonadaceae</taxon>
    </lineage>
</organism>
<protein>
    <submittedName>
        <fullName evidence="3">TnsD family Tn7-like transposition protein</fullName>
    </submittedName>
</protein>
<evidence type="ECO:0000259" key="2">
    <source>
        <dbReference type="Pfam" id="PF15978"/>
    </source>
</evidence>
<dbReference type="RefSeq" id="WP_131257693.1">
    <property type="nucleotide sequence ID" value="NZ_JBHSUS010000001.1"/>
</dbReference>
<keyword evidence="4" id="KW-1185">Reference proteome</keyword>
<dbReference type="Pfam" id="PF06527">
    <property type="entry name" value="TniQ"/>
    <property type="match status" value="1"/>
</dbReference>
<comment type="caution">
    <text evidence="3">The sequence shown here is derived from an EMBL/GenBank/DDBJ whole genome shotgun (WGS) entry which is preliminary data.</text>
</comment>
<dbReference type="Proteomes" id="UP001596364">
    <property type="component" value="Unassembled WGS sequence"/>
</dbReference>
<gene>
    <name evidence="3" type="ORF">ACFP85_15465</name>
</gene>
<accession>A0ABW1XP80</accession>
<dbReference type="InterPro" id="IPR009492">
    <property type="entry name" value="TniQ"/>
</dbReference>
<feature type="domain" description="TniQ" evidence="1">
    <location>
        <begin position="5"/>
        <end position="151"/>
    </location>
</feature>
<dbReference type="Pfam" id="PF15978">
    <property type="entry name" value="TnsD"/>
    <property type="match status" value="1"/>
</dbReference>
<reference evidence="4" key="1">
    <citation type="journal article" date="2019" name="Int. J. Syst. Evol. Microbiol.">
        <title>The Global Catalogue of Microorganisms (GCM) 10K type strain sequencing project: providing services to taxonomists for standard genome sequencing and annotation.</title>
        <authorList>
            <consortium name="The Broad Institute Genomics Platform"/>
            <consortium name="The Broad Institute Genome Sequencing Center for Infectious Disease"/>
            <person name="Wu L."/>
            <person name="Ma J."/>
        </authorList>
    </citation>
    <scope>NUCLEOTIDE SEQUENCE [LARGE SCALE GENOMIC DNA]</scope>
    <source>
        <strain evidence="4">CGMCC 1.16031</strain>
    </source>
</reference>